<accession>A0A840RA96</accession>
<organism evidence="1 2">
    <name type="scientific">Zhongshania antarctica</name>
    <dbReference type="NCBI Taxonomy" id="641702"/>
    <lineage>
        <taxon>Bacteria</taxon>
        <taxon>Pseudomonadati</taxon>
        <taxon>Pseudomonadota</taxon>
        <taxon>Gammaproteobacteria</taxon>
        <taxon>Cellvibrionales</taxon>
        <taxon>Spongiibacteraceae</taxon>
        <taxon>Zhongshania</taxon>
    </lineage>
</organism>
<dbReference type="AlphaFoldDB" id="A0A840RA96"/>
<keyword evidence="2" id="KW-1185">Reference proteome</keyword>
<gene>
    <name evidence="1" type="ORF">HNQ57_003575</name>
</gene>
<sequence>MPKSGWSDKFNAMMANYATDMDYRSLKLLMSAGDLAHCELVPVPLSKGWIIQIQRKSGQLVTMQTRRGQDKVYGSLTTAAQWARDIGFKRFSVYMPENLREMKIQKSEDF</sequence>
<protein>
    <submittedName>
        <fullName evidence="1">Uncharacterized protein</fullName>
    </submittedName>
</protein>
<proteinExistence type="predicted"/>
<evidence type="ECO:0000313" key="2">
    <source>
        <dbReference type="Proteomes" id="UP000536640"/>
    </source>
</evidence>
<evidence type="ECO:0000313" key="1">
    <source>
        <dbReference type="EMBL" id="MBB5189272.1"/>
    </source>
</evidence>
<comment type="caution">
    <text evidence="1">The sequence shown here is derived from an EMBL/GenBank/DDBJ whole genome shotgun (WGS) entry which is preliminary data.</text>
</comment>
<dbReference type="EMBL" id="JACHHW010000020">
    <property type="protein sequence ID" value="MBB5189272.1"/>
    <property type="molecule type" value="Genomic_DNA"/>
</dbReference>
<dbReference type="RefSeq" id="WP_184465223.1">
    <property type="nucleotide sequence ID" value="NZ_JACHHW010000020.1"/>
</dbReference>
<name>A0A840RA96_9GAMM</name>
<reference evidence="1 2" key="1">
    <citation type="submission" date="2020-08" db="EMBL/GenBank/DDBJ databases">
        <title>Genomic Encyclopedia of Type Strains, Phase IV (KMG-IV): sequencing the most valuable type-strain genomes for metagenomic binning, comparative biology and taxonomic classification.</title>
        <authorList>
            <person name="Goeker M."/>
        </authorList>
    </citation>
    <scope>NUCLEOTIDE SEQUENCE [LARGE SCALE GENOMIC DNA]</scope>
    <source>
        <strain evidence="1 2">DSM 25701</strain>
    </source>
</reference>
<dbReference type="Proteomes" id="UP000536640">
    <property type="component" value="Unassembled WGS sequence"/>
</dbReference>